<feature type="transmembrane region" description="Helical" evidence="2">
    <location>
        <begin position="590"/>
        <end position="611"/>
    </location>
</feature>
<protein>
    <recommendedName>
        <fullName evidence="5">Formylmethionine deformylase-like protein</fullName>
    </recommendedName>
</protein>
<sequence>MSYRTHGDDDEEVEHLGPGSAAPTPYTPGSDHFFFSPTASPNPNRPYGYTEVRPNPGPHRVSGSTIHTQSTTQHIGSSSSGDFVKSRYRRTFSNLSKTEEMLRKWSTGVHWYVPTALVVVFLLGCLGALGHHLFYDHLNDKEATNQLWMLRYGTFLAFCTKAALVGATVLAYRQRLWQSLREKPISIRGLDALFSVVEDPTWFIMAPEMFMRARVATVMALATWLIPIASVLSPGALTTHLKNQTYPDSCLVQTVNFSQEADADWRNPRYGRAGYNIAFFNTTPPPPATSMADWFDQPSFQSDRITKLAFFSQQVVPEKTSPCPGFNCTYDIEFWAPWYNCSDVSFSDPDSPFNLDDFIPRSKPLLDQGKDYIFQMKDDNATNYPRPQPEYNSSSYLGQGIFHGDPDVWFGVVTNTTRINTDPATMRRWKYVMEPHAIRCKHQRAKYKVISQWNGDKLASRRAEVSQGQALFDQWGITSLGPLDNMERYKEFTAYYGVASGLRDFIRGSLVKDNYTSNLVTQSFISKTRLVNPDTSEAAPNFLTTFQGFYEELVLSFLSEPYLEIANKQSVNCTKSRLENRFLYKPASLWFGYSVAIIVAFISSLIGSLAIRHNGMCSDTTFSKILVTTRNPTLDKVIMSYPGVALGGDPMPKELENTELKFGVVDFKRDEPTATTPLLTMPHTAFGLPDEIGTLNKLDVRRAVEVQESSDIELGSRGIFVSGAGLGALPG</sequence>
<evidence type="ECO:0008006" key="5">
    <source>
        <dbReference type="Google" id="ProtNLM"/>
    </source>
</evidence>
<keyword evidence="2" id="KW-0812">Transmembrane</keyword>
<feature type="transmembrane region" description="Helical" evidence="2">
    <location>
        <begin position="154"/>
        <end position="172"/>
    </location>
</feature>
<dbReference type="OrthoDB" id="5322539at2759"/>
<evidence type="ECO:0000256" key="1">
    <source>
        <dbReference type="SAM" id="MobiDB-lite"/>
    </source>
</evidence>
<keyword evidence="2" id="KW-0472">Membrane</keyword>
<feature type="region of interest" description="Disordered" evidence="1">
    <location>
        <begin position="1"/>
        <end position="82"/>
    </location>
</feature>
<comment type="caution">
    <text evidence="3">The sequence shown here is derived from an EMBL/GenBank/DDBJ whole genome shotgun (WGS) entry which is preliminary data.</text>
</comment>
<dbReference type="EMBL" id="VXIS01000303">
    <property type="protein sequence ID" value="KAA8894895.1"/>
    <property type="molecule type" value="Genomic_DNA"/>
</dbReference>
<keyword evidence="4" id="KW-1185">Reference proteome</keyword>
<reference evidence="3 4" key="1">
    <citation type="submission" date="2019-09" db="EMBL/GenBank/DDBJ databases">
        <title>Draft genome of the ectomycorrhizal ascomycete Sphaerosporella brunnea.</title>
        <authorList>
            <consortium name="DOE Joint Genome Institute"/>
            <person name="Benucci G.M."/>
            <person name="Marozzi G."/>
            <person name="Antonielli L."/>
            <person name="Sanchez S."/>
            <person name="Marco P."/>
            <person name="Wang X."/>
            <person name="Falini L.B."/>
            <person name="Barry K."/>
            <person name="Haridas S."/>
            <person name="Lipzen A."/>
            <person name="Labutti K."/>
            <person name="Grigoriev I.V."/>
            <person name="Murat C."/>
            <person name="Martin F."/>
            <person name="Albertini E."/>
            <person name="Donnini D."/>
            <person name="Bonito G."/>
        </authorList>
    </citation>
    <scope>NUCLEOTIDE SEQUENCE [LARGE SCALE GENOMIC DNA]</scope>
    <source>
        <strain evidence="3 4">Sb_GMNB300</strain>
    </source>
</reference>
<name>A0A5J5EGR2_9PEZI</name>
<dbReference type="AlphaFoldDB" id="A0A5J5EGR2"/>
<proteinExistence type="predicted"/>
<dbReference type="PANTHER" id="PTHR35041">
    <property type="entry name" value="MEDIATOR OF RNA POLYMERASE II TRANSCRIPTION SUBUNIT 1"/>
    <property type="match status" value="1"/>
</dbReference>
<dbReference type="Proteomes" id="UP000326924">
    <property type="component" value="Unassembled WGS sequence"/>
</dbReference>
<feature type="transmembrane region" description="Helical" evidence="2">
    <location>
        <begin position="215"/>
        <end position="237"/>
    </location>
</feature>
<dbReference type="PANTHER" id="PTHR35041:SF3">
    <property type="entry name" value="FORMYLMETHIONINE DEFORMYLASE-LIKE PROTEIN"/>
    <property type="match status" value="1"/>
</dbReference>
<gene>
    <name evidence="3" type="ORF">FN846DRAFT_998578</name>
</gene>
<feature type="transmembrane region" description="Helical" evidence="2">
    <location>
        <begin position="111"/>
        <end position="134"/>
    </location>
</feature>
<feature type="compositionally biased region" description="Polar residues" evidence="1">
    <location>
        <begin position="62"/>
        <end position="81"/>
    </location>
</feature>
<keyword evidence="2" id="KW-1133">Transmembrane helix</keyword>
<evidence type="ECO:0000313" key="3">
    <source>
        <dbReference type="EMBL" id="KAA8894895.1"/>
    </source>
</evidence>
<evidence type="ECO:0000313" key="4">
    <source>
        <dbReference type="Proteomes" id="UP000326924"/>
    </source>
</evidence>
<organism evidence="3 4">
    <name type="scientific">Sphaerosporella brunnea</name>
    <dbReference type="NCBI Taxonomy" id="1250544"/>
    <lineage>
        <taxon>Eukaryota</taxon>
        <taxon>Fungi</taxon>
        <taxon>Dikarya</taxon>
        <taxon>Ascomycota</taxon>
        <taxon>Pezizomycotina</taxon>
        <taxon>Pezizomycetes</taxon>
        <taxon>Pezizales</taxon>
        <taxon>Pyronemataceae</taxon>
        <taxon>Sphaerosporella</taxon>
    </lineage>
</organism>
<accession>A0A5J5EGR2</accession>
<dbReference type="InParanoid" id="A0A5J5EGR2"/>
<evidence type="ECO:0000256" key="2">
    <source>
        <dbReference type="SAM" id="Phobius"/>
    </source>
</evidence>